<dbReference type="HOGENOM" id="CLU_018838_0_0_1"/>
<comment type="subcellular location">
    <subcellularLocation>
        <location evidence="1">Cell membrane</location>
        <topology evidence="1">Multi-pass membrane protein</topology>
    </subcellularLocation>
</comment>
<dbReference type="EMBL" id="DS231878">
    <property type="protein sequence ID" value="EDS42232.1"/>
    <property type="molecule type" value="Genomic_DNA"/>
</dbReference>
<reference evidence="10" key="2">
    <citation type="submission" date="2021-02" db="UniProtKB">
        <authorList>
            <consortium name="EnsemblMetazoa"/>
        </authorList>
    </citation>
    <scope>IDENTIFICATION</scope>
    <source>
        <strain evidence="10">JHB</strain>
    </source>
</reference>
<dbReference type="GO" id="GO:0005886">
    <property type="term" value="C:plasma membrane"/>
    <property type="evidence" value="ECO:0007669"/>
    <property type="project" value="UniProtKB-SubCell"/>
</dbReference>
<gene>
    <name evidence="10" type="primary">6035858</name>
    <name evidence="9" type="ORF">CpipJ_CPIJ004386</name>
</gene>
<evidence type="ECO:0000256" key="3">
    <source>
        <dbReference type="ARBA" id="ARBA00022692"/>
    </source>
</evidence>
<dbReference type="Proteomes" id="UP000002320">
    <property type="component" value="Unassembled WGS sequence"/>
</dbReference>
<dbReference type="InterPro" id="IPR052192">
    <property type="entry name" value="Insect_Ionotropic_Sensory_Rcpt"/>
</dbReference>
<evidence type="ECO:0000256" key="5">
    <source>
        <dbReference type="ARBA" id="ARBA00023136"/>
    </source>
</evidence>
<accession>B0WB88</accession>
<dbReference type="InParanoid" id="B0WB88"/>
<dbReference type="OMA" id="MANINFR"/>
<keyword evidence="6" id="KW-0675">Receptor</keyword>
<keyword evidence="2" id="KW-1003">Cell membrane</keyword>
<evidence type="ECO:0000256" key="8">
    <source>
        <dbReference type="SAM" id="Phobius"/>
    </source>
</evidence>
<dbReference type="EnsemblMetazoa" id="CPIJ004386-RA">
    <property type="protein sequence ID" value="CPIJ004386-PA"/>
    <property type="gene ID" value="CPIJ004386"/>
</dbReference>
<keyword evidence="3 8" id="KW-0812">Transmembrane</keyword>
<evidence type="ECO:0000256" key="7">
    <source>
        <dbReference type="ARBA" id="ARBA00023180"/>
    </source>
</evidence>
<evidence type="ECO:0000256" key="4">
    <source>
        <dbReference type="ARBA" id="ARBA00022989"/>
    </source>
</evidence>
<dbReference type="VEuPathDB" id="VectorBase:CPIJ004386"/>
<name>B0WB88_CULQU</name>
<evidence type="ECO:0000313" key="9">
    <source>
        <dbReference type="EMBL" id="EDS42232.1"/>
    </source>
</evidence>
<dbReference type="AlphaFoldDB" id="B0WB88"/>
<keyword evidence="5 8" id="KW-0472">Membrane</keyword>
<keyword evidence="7" id="KW-0325">Glycoprotein</keyword>
<dbReference type="VEuPathDB" id="VectorBase:CQUJHB020336"/>
<evidence type="ECO:0008006" key="12">
    <source>
        <dbReference type="Google" id="ProtNLM"/>
    </source>
</evidence>
<dbReference type="KEGG" id="cqu:CpipJ_CPIJ004386"/>
<dbReference type="FunCoup" id="B0WB88">
    <property type="interactions" value="74"/>
</dbReference>
<evidence type="ECO:0000256" key="1">
    <source>
        <dbReference type="ARBA" id="ARBA00004651"/>
    </source>
</evidence>
<feature type="transmembrane region" description="Helical" evidence="8">
    <location>
        <begin position="266"/>
        <end position="285"/>
    </location>
</feature>
<feature type="transmembrane region" description="Helical" evidence="8">
    <location>
        <begin position="314"/>
        <end position="332"/>
    </location>
</feature>
<dbReference type="PANTHER" id="PTHR42643:SF41">
    <property type="entry name" value="IONOTROPIC RECEPTOR 20A-RELATED"/>
    <property type="match status" value="1"/>
</dbReference>
<dbReference type="PANTHER" id="PTHR42643">
    <property type="entry name" value="IONOTROPIC RECEPTOR 20A-RELATED"/>
    <property type="match status" value="1"/>
</dbReference>
<organism>
    <name type="scientific">Culex quinquefasciatus</name>
    <name type="common">Southern house mosquito</name>
    <name type="synonym">Culex pungens</name>
    <dbReference type="NCBI Taxonomy" id="7176"/>
    <lineage>
        <taxon>Eukaryota</taxon>
        <taxon>Metazoa</taxon>
        <taxon>Ecdysozoa</taxon>
        <taxon>Arthropoda</taxon>
        <taxon>Hexapoda</taxon>
        <taxon>Insecta</taxon>
        <taxon>Pterygota</taxon>
        <taxon>Neoptera</taxon>
        <taxon>Endopterygota</taxon>
        <taxon>Diptera</taxon>
        <taxon>Nematocera</taxon>
        <taxon>Culicoidea</taxon>
        <taxon>Culicidae</taxon>
        <taxon>Culicinae</taxon>
        <taxon>Culicini</taxon>
        <taxon>Culex</taxon>
        <taxon>Culex</taxon>
    </lineage>
</organism>
<reference evidence="9" key="1">
    <citation type="submission" date="2007-03" db="EMBL/GenBank/DDBJ databases">
        <title>Annotation of Culex pipiens quinquefasciatus.</title>
        <authorList>
            <consortium name="The Broad Institute Genome Sequencing Platform"/>
            <person name="Atkinson P.W."/>
            <person name="Hemingway J."/>
            <person name="Christensen B.M."/>
            <person name="Higgs S."/>
            <person name="Kodira C."/>
            <person name="Hannick L."/>
            <person name="Megy K."/>
            <person name="O'Leary S."/>
            <person name="Pearson M."/>
            <person name="Haas B.J."/>
            <person name="Mauceli E."/>
            <person name="Wortman J.R."/>
            <person name="Lee N.H."/>
            <person name="Guigo R."/>
            <person name="Stanke M."/>
            <person name="Alvarado L."/>
            <person name="Amedeo P."/>
            <person name="Antoine C.H."/>
            <person name="Arensburger P."/>
            <person name="Bidwell S.L."/>
            <person name="Crawford M."/>
            <person name="Camaro F."/>
            <person name="Devon K."/>
            <person name="Engels R."/>
            <person name="Hammond M."/>
            <person name="Howarth C."/>
            <person name="Koehrsen M."/>
            <person name="Lawson D."/>
            <person name="Montgomery P."/>
            <person name="Nene V."/>
            <person name="Nusbaum C."/>
            <person name="Puiu D."/>
            <person name="Romero-Severson J."/>
            <person name="Severson D.W."/>
            <person name="Shumway M."/>
            <person name="Sisk P."/>
            <person name="Stolte C."/>
            <person name="Zeng Q."/>
            <person name="Eisenstadt E."/>
            <person name="Fraser-Liggett C."/>
            <person name="Strausberg R."/>
            <person name="Galagan J."/>
            <person name="Birren B."/>
            <person name="Collins F.H."/>
        </authorList>
    </citation>
    <scope>NUCLEOTIDE SEQUENCE [LARGE SCALE GENOMIC DNA]</scope>
    <source>
        <strain evidence="9">JHB</strain>
    </source>
</reference>
<proteinExistence type="predicted"/>
<sequence>MSSIPEVPILQQIFTALDDKLVPRTVLNTFDSRWVHSERKPIPLVIVHVESTTLELPRWFNFTQLLLAVDSHTRVLVLTSFERAEVVLEVLLVPFQHTRTFNVVLLSVDREMYVFYDFVRKSVKFLTELPSFETFFPNPNRNLNGMRLIFLPAKIQMVSRCPSASDCFGYDMSLIEQVSDYVNASLLRLTLTCGEGQECGLEVIARLALDYLNCPFDIYADQVYFREKFENHAVRSPISINDAFLVPIGRPLNVVELFVLPFRFEVWTLLLCGLVVAKIASFFAAGGFQNDVLLLPICGFERFDLNQANRTEKGVIFSLIVFFFFMTNAYEAKFMALMTERPPAFEINTLDDILRMGLTVNAGRDKAELLPGYDFKYRFVEGANVIDDRLDGVSVYLLNDKKAKVALLRPVNWNFESNQPRYKMLDERLGLQISFYLLPVRSLIKPAFDHVQKLLYEAGVLQLWFWKMINMFYADGKPFARDIPEEGFAPTASILKFSDLLPMWIVLALGCSLSCVTSNRQTRQFINRIKRAAGWDRLAGRQRIGRNRKAWAPA</sequence>
<evidence type="ECO:0000313" key="11">
    <source>
        <dbReference type="Proteomes" id="UP000002320"/>
    </source>
</evidence>
<keyword evidence="4 8" id="KW-1133">Transmembrane helix</keyword>
<evidence type="ECO:0000256" key="2">
    <source>
        <dbReference type="ARBA" id="ARBA00022475"/>
    </source>
</evidence>
<protein>
    <recommendedName>
        <fullName evidence="12">Ionotropic glutamate receptor L-glutamate and glycine-binding domain-containing protein</fullName>
    </recommendedName>
</protein>
<evidence type="ECO:0000256" key="6">
    <source>
        <dbReference type="ARBA" id="ARBA00023170"/>
    </source>
</evidence>
<keyword evidence="11" id="KW-1185">Reference proteome</keyword>
<evidence type="ECO:0000313" key="10">
    <source>
        <dbReference type="EnsemblMetazoa" id="CPIJ004386-PA"/>
    </source>
</evidence>